<reference evidence="6 7" key="1">
    <citation type="submission" date="2010-10" db="EMBL/GenBank/DDBJ databases">
        <title>Complete sequence of Frankia sp. EuI1c.</title>
        <authorList>
            <consortium name="US DOE Joint Genome Institute"/>
            <person name="Lucas S."/>
            <person name="Copeland A."/>
            <person name="Lapidus A."/>
            <person name="Cheng J.-F."/>
            <person name="Bruce D."/>
            <person name="Goodwin L."/>
            <person name="Pitluck S."/>
            <person name="Chertkov O."/>
            <person name="Detter J.C."/>
            <person name="Han C."/>
            <person name="Tapia R."/>
            <person name="Land M."/>
            <person name="Hauser L."/>
            <person name="Jeffries C."/>
            <person name="Kyrpides N."/>
            <person name="Ivanova N."/>
            <person name="Mikhailova N."/>
            <person name="Beauchemin N."/>
            <person name="Sen A."/>
            <person name="Sur S.A."/>
            <person name="Gtari M."/>
            <person name="Wall L."/>
            <person name="Tisa L."/>
            <person name="Woyke T."/>
        </authorList>
    </citation>
    <scope>NUCLEOTIDE SEQUENCE [LARGE SCALE GENOMIC DNA]</scope>
    <source>
        <strain evidence="7">DSM 45817 / CECT 9037 / EuI1c</strain>
    </source>
</reference>
<dbReference type="OrthoDB" id="5093953at2"/>
<dbReference type="Proteomes" id="UP000002484">
    <property type="component" value="Chromosome"/>
</dbReference>
<protein>
    <recommendedName>
        <fullName evidence="5">Periplasmic binding protein domain-containing protein</fullName>
    </recommendedName>
</protein>
<dbReference type="GO" id="GO:0030246">
    <property type="term" value="F:carbohydrate binding"/>
    <property type="evidence" value="ECO:0007669"/>
    <property type="project" value="UniProtKB-ARBA"/>
</dbReference>
<dbReference type="InterPro" id="IPR028082">
    <property type="entry name" value="Peripla_BP_I"/>
</dbReference>
<dbReference type="eggNOG" id="COG1879">
    <property type="taxonomic scope" value="Bacteria"/>
</dbReference>
<dbReference type="EMBL" id="CP002299">
    <property type="protein sequence ID" value="ADP81273.1"/>
    <property type="molecule type" value="Genomic_DNA"/>
</dbReference>
<dbReference type="HOGENOM" id="CLU_768934_0_0_11"/>
<dbReference type="Gene3D" id="3.40.50.2300">
    <property type="match status" value="2"/>
</dbReference>
<name>E3IVA9_PSEI1</name>
<comment type="subcellular location">
    <subcellularLocation>
        <location evidence="1">Cell envelope</location>
    </subcellularLocation>
</comment>
<feature type="chain" id="PRO_5039064740" description="Periplasmic binding protein domain-containing protein" evidence="4">
    <location>
        <begin position="23"/>
        <end position="360"/>
    </location>
</feature>
<keyword evidence="3 4" id="KW-0732">Signal</keyword>
<comment type="similarity">
    <text evidence="2">Belongs to the bacterial solute-binding protein 2 family.</text>
</comment>
<gene>
    <name evidence="6" type="ordered locus">FraEuI1c_3260</name>
</gene>
<dbReference type="PANTHER" id="PTHR46847:SF1">
    <property type="entry name" value="D-ALLOSE-BINDING PERIPLASMIC PROTEIN-RELATED"/>
    <property type="match status" value="1"/>
</dbReference>
<sequence precursor="true">MTPTRRTTSAIAVAALSAAALAACGSSGSDGGSAGLGAGGGSSSITIDVGTQKLTFPAGTKPKIAMFAGSGIAYQTAYRDEIPNLEKKYGISITYLDSKFDPTTQLSQLRTAIQGKKYNAFLVENYSAASACTLLTKQAPAAGILVSQLDNPTCDQATKPAGDEFWTPGTLNSIGAESTVTYYTGWAREAKQLLGAGDHEVAVINGPPLVAATKNMDSAMSANGFSPVANLNSDYTTPTALKQTADLLQSHPNVKAIFSVGPDVTVGIVSALKQAGKKPGDVQVFEVGGAKQNAQLIRDGWLTMSVPYTPKTIIDTAVASIVNALAGKQGPKFDAALNAGTADTPFQITKDTVDTYQFEY</sequence>
<feature type="domain" description="Periplasmic binding protein" evidence="5">
    <location>
        <begin position="69"/>
        <end position="329"/>
    </location>
</feature>
<dbReference type="RefSeq" id="WP_013424391.1">
    <property type="nucleotide sequence ID" value="NC_014666.1"/>
</dbReference>
<evidence type="ECO:0000313" key="6">
    <source>
        <dbReference type="EMBL" id="ADP81273.1"/>
    </source>
</evidence>
<organism evidence="6 7">
    <name type="scientific">Pseudofrankia inefficax (strain DSM 45817 / CECT 9037 / DDB 130130 / EuI1c)</name>
    <name type="common">Frankia inefficax</name>
    <dbReference type="NCBI Taxonomy" id="298654"/>
    <lineage>
        <taxon>Bacteria</taxon>
        <taxon>Bacillati</taxon>
        <taxon>Actinomycetota</taxon>
        <taxon>Actinomycetes</taxon>
        <taxon>Frankiales</taxon>
        <taxon>Frankiaceae</taxon>
        <taxon>Pseudofrankia</taxon>
    </lineage>
</organism>
<dbReference type="KEGG" id="fri:FraEuI1c_3260"/>
<evidence type="ECO:0000256" key="4">
    <source>
        <dbReference type="SAM" id="SignalP"/>
    </source>
</evidence>
<dbReference type="STRING" id="298654.FraEuI1c_3260"/>
<evidence type="ECO:0000256" key="1">
    <source>
        <dbReference type="ARBA" id="ARBA00004196"/>
    </source>
</evidence>
<evidence type="ECO:0000313" key="7">
    <source>
        <dbReference type="Proteomes" id="UP000002484"/>
    </source>
</evidence>
<dbReference type="InterPro" id="IPR025997">
    <property type="entry name" value="SBP_2_dom"/>
</dbReference>
<evidence type="ECO:0000259" key="5">
    <source>
        <dbReference type="Pfam" id="PF13407"/>
    </source>
</evidence>
<proteinExistence type="inferred from homology"/>
<feature type="signal peptide" evidence="4">
    <location>
        <begin position="1"/>
        <end position="22"/>
    </location>
</feature>
<keyword evidence="7" id="KW-1185">Reference proteome</keyword>
<dbReference type="AlphaFoldDB" id="E3IVA9"/>
<dbReference type="InParanoid" id="E3IVA9"/>
<dbReference type="GO" id="GO:0030313">
    <property type="term" value="C:cell envelope"/>
    <property type="evidence" value="ECO:0007669"/>
    <property type="project" value="UniProtKB-SubCell"/>
</dbReference>
<evidence type="ECO:0000256" key="3">
    <source>
        <dbReference type="ARBA" id="ARBA00022729"/>
    </source>
</evidence>
<dbReference type="CDD" id="cd01536">
    <property type="entry name" value="PBP1_ABC_sugar_binding-like"/>
    <property type="match status" value="1"/>
</dbReference>
<dbReference type="SUPFAM" id="SSF53822">
    <property type="entry name" value="Periplasmic binding protein-like I"/>
    <property type="match status" value="1"/>
</dbReference>
<dbReference type="PANTHER" id="PTHR46847">
    <property type="entry name" value="D-ALLOSE-BINDING PERIPLASMIC PROTEIN-RELATED"/>
    <property type="match status" value="1"/>
</dbReference>
<dbReference type="PROSITE" id="PS51257">
    <property type="entry name" value="PROKAR_LIPOPROTEIN"/>
    <property type="match status" value="1"/>
</dbReference>
<accession>E3IVA9</accession>
<evidence type="ECO:0000256" key="2">
    <source>
        <dbReference type="ARBA" id="ARBA00007639"/>
    </source>
</evidence>
<dbReference type="Pfam" id="PF13407">
    <property type="entry name" value="Peripla_BP_4"/>
    <property type="match status" value="1"/>
</dbReference>